<reference evidence="6" key="1">
    <citation type="journal article" date="2021" name="Nat. Commun.">
        <title>Genomic analyses provide insights into spinach domestication and the genetic basis of agronomic traits.</title>
        <authorList>
            <person name="Cai X."/>
            <person name="Sun X."/>
            <person name="Xu C."/>
            <person name="Sun H."/>
            <person name="Wang X."/>
            <person name="Ge C."/>
            <person name="Zhang Z."/>
            <person name="Wang Q."/>
            <person name="Fei Z."/>
            <person name="Jiao C."/>
            <person name="Wang Q."/>
        </authorList>
    </citation>
    <scope>NUCLEOTIDE SEQUENCE [LARGE SCALE GENOMIC DNA]</scope>
    <source>
        <strain evidence="6">cv. Varoflay</strain>
    </source>
</reference>
<dbReference type="PANTHER" id="PTHR12972:SF0">
    <property type="entry name" value="PROTEIN DOWNSTREAM NEIGHBOR OF SON"/>
    <property type="match status" value="1"/>
</dbReference>
<dbReference type="KEGG" id="soe:110798195"/>
<proteinExistence type="inferred from homology"/>
<comment type="subcellular location">
    <subcellularLocation>
        <location evidence="1">Nucleus</location>
    </subcellularLocation>
</comment>
<dbReference type="RefSeq" id="XP_021859053.2">
    <property type="nucleotide sequence ID" value="XM_022003361.2"/>
</dbReference>
<feature type="compositionally biased region" description="Polar residues" evidence="5">
    <location>
        <begin position="59"/>
        <end position="78"/>
    </location>
</feature>
<evidence type="ECO:0000256" key="2">
    <source>
        <dbReference type="ARBA" id="ARBA00022473"/>
    </source>
</evidence>
<organism evidence="6 7">
    <name type="scientific">Spinacia oleracea</name>
    <name type="common">Spinach</name>
    <dbReference type="NCBI Taxonomy" id="3562"/>
    <lineage>
        <taxon>Eukaryota</taxon>
        <taxon>Viridiplantae</taxon>
        <taxon>Streptophyta</taxon>
        <taxon>Embryophyta</taxon>
        <taxon>Tracheophyta</taxon>
        <taxon>Spermatophyta</taxon>
        <taxon>Magnoliopsida</taxon>
        <taxon>eudicotyledons</taxon>
        <taxon>Gunneridae</taxon>
        <taxon>Pentapetalae</taxon>
        <taxon>Caryophyllales</taxon>
        <taxon>Chenopodiaceae</taxon>
        <taxon>Chenopodioideae</taxon>
        <taxon>Anserineae</taxon>
        <taxon>Spinacia</taxon>
    </lineage>
</organism>
<evidence type="ECO:0000256" key="1">
    <source>
        <dbReference type="ARBA" id="ARBA00004123"/>
    </source>
</evidence>
<keyword evidence="6" id="KW-1185">Reference proteome</keyword>
<comment type="similarity">
    <text evidence="4">Belongs to the DONSON family.</text>
</comment>
<protein>
    <submittedName>
        <fullName evidence="7">Uncharacterized protein isoform X1</fullName>
    </submittedName>
</protein>
<dbReference type="PANTHER" id="PTHR12972">
    <property type="entry name" value="DOWNSTREAM NEIGHBOR OF SON"/>
    <property type="match status" value="1"/>
</dbReference>
<feature type="region of interest" description="Disordered" evidence="5">
    <location>
        <begin position="54"/>
        <end position="80"/>
    </location>
</feature>
<keyword evidence="2" id="KW-0217">Developmental protein</keyword>
<evidence type="ECO:0000256" key="5">
    <source>
        <dbReference type="SAM" id="MobiDB-lite"/>
    </source>
</evidence>
<gene>
    <name evidence="7" type="primary">LOC110798195</name>
</gene>
<dbReference type="InterPro" id="IPR024861">
    <property type="entry name" value="Donson"/>
</dbReference>
<evidence type="ECO:0000256" key="4">
    <source>
        <dbReference type="ARBA" id="ARBA00025806"/>
    </source>
</evidence>
<evidence type="ECO:0000313" key="7">
    <source>
        <dbReference type="RefSeq" id="XP_021859053.2"/>
    </source>
</evidence>
<sequence length="631" mass="68262">MAKVAKVVATPGSLTSDSPHFCGGAMNARPVMKRKTPSELRGEQLKRRTAVELVHESDTPLQSTDVLSAGTNKPQGPKNTRYIDKRLDEVYPARKPTSRFNILSGKSNFKENQVIQEKTGLKSSFFSHLTPKNHQELNGASKSVAKAANCVLRQCETVEKGTQNKFRSVAELSLGSDRFTELGTVDVDKALKGLTSHEASGSCSPSSSAGKSGDVKSTSAGSYCSEIHIPGIKVPLDLTLKTAMRIVSSSPVDRFHRLFMGGTYNGITSSSFKIGCSGNESVRSSLNSPVSGDTCNFQSWIYPQSSLPASVISVLSSSSGGAEIDFLEKRQLAWDDSFRSLYYMLRKSGCNIFYVCTSQFVVIFTAVEGTGKVKRTCNAFISQSTRGLRSLLKEYDISFTMPLCSSEVEQISREDLVELSEIEKHNLGQAKRFASIPDMDNSPKSLLAFNGNESVHGLYDFLLNYRSLLTTLSNMDVPVICSPVPFLSAALSSPQVRCKEIKRVDALQSKGLAVKDGESLGSKSSVCYSIEVKDAYLPPWIICSLCAAMGSEGRSFEASFLTDLNTMGLNAAIEAVSQKSNTNTDETTGDSQEDTYTFGISAAVINSGLHSTYLKAVKYSNGSYVAALSPV</sequence>
<evidence type="ECO:0000256" key="3">
    <source>
        <dbReference type="ARBA" id="ARBA00023242"/>
    </source>
</evidence>
<keyword evidence="3" id="KW-0539">Nucleus</keyword>
<dbReference type="Proteomes" id="UP000813463">
    <property type="component" value="Chromosome 6"/>
</dbReference>
<name>A0A9R0J200_SPIOL</name>
<dbReference type="AlphaFoldDB" id="A0A9R0J200"/>
<dbReference type="GO" id="GO:0005634">
    <property type="term" value="C:nucleus"/>
    <property type="evidence" value="ECO:0000318"/>
    <property type="project" value="GO_Central"/>
</dbReference>
<reference evidence="7" key="2">
    <citation type="submission" date="2025-08" db="UniProtKB">
        <authorList>
            <consortium name="RefSeq"/>
        </authorList>
    </citation>
    <scope>IDENTIFICATION</scope>
    <source>
        <tissue evidence="7">Leaf</tissue>
    </source>
</reference>
<dbReference type="PRINTS" id="PR02064">
    <property type="entry name" value="DONSON"/>
</dbReference>
<dbReference type="GeneID" id="110798195"/>
<accession>A0A9R0J200</accession>
<evidence type="ECO:0000313" key="6">
    <source>
        <dbReference type="Proteomes" id="UP000813463"/>
    </source>
</evidence>
<dbReference type="GO" id="GO:0033260">
    <property type="term" value="P:nuclear DNA replication"/>
    <property type="evidence" value="ECO:0000318"/>
    <property type="project" value="GO_Central"/>
</dbReference>